<dbReference type="RefSeq" id="WP_204909380.1">
    <property type="nucleotide sequence ID" value="NZ_JACJLV010000032.1"/>
</dbReference>
<evidence type="ECO:0000259" key="4">
    <source>
        <dbReference type="Pfam" id="PF00881"/>
    </source>
</evidence>
<dbReference type="InterPro" id="IPR050627">
    <property type="entry name" value="Nitroreductase/BluB"/>
</dbReference>
<organism evidence="5 6">
    <name type="scientific">Mordavella massiliensis</name>
    <dbReference type="NCBI Taxonomy" id="1871024"/>
    <lineage>
        <taxon>Bacteria</taxon>
        <taxon>Bacillati</taxon>
        <taxon>Bacillota</taxon>
        <taxon>Clostridia</taxon>
        <taxon>Eubacteriales</taxon>
        <taxon>Clostridiaceae</taxon>
        <taxon>Mordavella</taxon>
    </lineage>
</organism>
<dbReference type="CDD" id="cd02150">
    <property type="entry name" value="nitroreductase"/>
    <property type="match status" value="1"/>
</dbReference>
<evidence type="ECO:0000256" key="3">
    <source>
        <dbReference type="ARBA" id="ARBA00023002"/>
    </source>
</evidence>
<dbReference type="EMBL" id="JACJLV010000032">
    <property type="protein sequence ID" value="MBM6827360.1"/>
    <property type="molecule type" value="Genomic_DNA"/>
</dbReference>
<sequence>MNVTEAIRKRRSVRKYQEGANIPQEDLDQILEAAMMAPSARNTRPWEFVVVENREVLNKFPDIQPYTRMMHTASLAIVVCGRPDLQQDGNIFWPQDCGAAIENMLLQALELGYGTCWCGLYPAEERVRGFQELLDVESIPMAAVAVGVPAEEPQARGFYDKSRVKYIR</sequence>
<feature type="domain" description="Nitroreductase" evidence="4">
    <location>
        <begin position="7"/>
        <end position="60"/>
    </location>
</feature>
<dbReference type="InterPro" id="IPR029479">
    <property type="entry name" value="Nitroreductase"/>
</dbReference>
<dbReference type="InterPro" id="IPR000415">
    <property type="entry name" value="Nitroreductase-like"/>
</dbReference>
<reference evidence="5" key="2">
    <citation type="journal article" date="2021" name="Sci. Rep.">
        <title>The distribution of antibiotic resistance genes in chicken gut microbiota commensals.</title>
        <authorList>
            <person name="Juricova H."/>
            <person name="Matiasovicova J."/>
            <person name="Kubasova T."/>
            <person name="Cejkova D."/>
            <person name="Rychlik I."/>
        </authorList>
    </citation>
    <scope>NUCLEOTIDE SEQUENCE</scope>
    <source>
        <strain evidence="5">An420c</strain>
    </source>
</reference>
<proteinExistence type="predicted"/>
<evidence type="ECO:0000256" key="1">
    <source>
        <dbReference type="ARBA" id="ARBA00022630"/>
    </source>
</evidence>
<keyword evidence="3" id="KW-0560">Oxidoreductase</keyword>
<dbReference type="Proteomes" id="UP000713880">
    <property type="component" value="Unassembled WGS sequence"/>
</dbReference>
<gene>
    <name evidence="5" type="ORF">H6A13_09685</name>
</gene>
<dbReference type="PANTHER" id="PTHR23026:SF90">
    <property type="entry name" value="IODOTYROSINE DEIODINASE 1"/>
    <property type="match status" value="1"/>
</dbReference>
<accession>A0A938X466</accession>
<reference evidence="5" key="1">
    <citation type="submission" date="2020-08" db="EMBL/GenBank/DDBJ databases">
        <authorList>
            <person name="Cejkova D."/>
            <person name="Kubasova T."/>
            <person name="Jahodarova E."/>
            <person name="Rychlik I."/>
        </authorList>
    </citation>
    <scope>NUCLEOTIDE SEQUENCE</scope>
    <source>
        <strain evidence="5">An420c</strain>
    </source>
</reference>
<evidence type="ECO:0000313" key="6">
    <source>
        <dbReference type="Proteomes" id="UP000713880"/>
    </source>
</evidence>
<keyword evidence="1" id="KW-0285">Flavoprotein</keyword>
<comment type="caution">
    <text evidence="5">The sequence shown here is derived from an EMBL/GenBank/DDBJ whole genome shotgun (WGS) entry which is preliminary data.</text>
</comment>
<keyword evidence="6" id="KW-1185">Reference proteome</keyword>
<dbReference type="AlphaFoldDB" id="A0A938X466"/>
<dbReference type="Pfam" id="PF00881">
    <property type="entry name" value="Nitroreductase"/>
    <property type="match status" value="2"/>
</dbReference>
<protein>
    <submittedName>
        <fullName evidence="5">Nitroreductase family protein</fullName>
    </submittedName>
</protein>
<dbReference type="PANTHER" id="PTHR23026">
    <property type="entry name" value="NADPH NITROREDUCTASE"/>
    <property type="match status" value="1"/>
</dbReference>
<dbReference type="GO" id="GO:0016491">
    <property type="term" value="F:oxidoreductase activity"/>
    <property type="evidence" value="ECO:0007669"/>
    <property type="project" value="UniProtKB-KW"/>
</dbReference>
<dbReference type="Gene3D" id="3.40.109.10">
    <property type="entry name" value="NADH Oxidase"/>
    <property type="match status" value="1"/>
</dbReference>
<evidence type="ECO:0000256" key="2">
    <source>
        <dbReference type="ARBA" id="ARBA00022643"/>
    </source>
</evidence>
<dbReference type="SUPFAM" id="SSF55469">
    <property type="entry name" value="FMN-dependent nitroreductase-like"/>
    <property type="match status" value="1"/>
</dbReference>
<feature type="domain" description="Nitroreductase" evidence="4">
    <location>
        <begin position="68"/>
        <end position="147"/>
    </location>
</feature>
<evidence type="ECO:0000313" key="5">
    <source>
        <dbReference type="EMBL" id="MBM6827360.1"/>
    </source>
</evidence>
<keyword evidence="2" id="KW-0288">FMN</keyword>
<name>A0A938X466_9CLOT</name>